<dbReference type="PANTHER" id="PTHR23349">
    <property type="entry name" value="BASIC HELIX-LOOP-HELIX TRANSCRIPTION FACTOR, TWIST"/>
    <property type="match status" value="1"/>
</dbReference>
<dbReference type="GO" id="GO:0032502">
    <property type="term" value="P:developmental process"/>
    <property type="evidence" value="ECO:0007669"/>
    <property type="project" value="TreeGrafter"/>
</dbReference>
<sequence length="260" mass="28677">MTTSTTPACGAAALRPALMWYPSMPTAGGLVRKADGLGRTTDGLGRTAEGLGRTTDGLRRTADGLERTAGGLGRTTDGLGRTADSDSATMAFMPISYQQQYATYLFPTGMRTDVPVVPSFDCLYGNSSNGGRTIIPAEKPKTTDPFAPECLIPIPSMINGDEVFYYEPVFLRRRNERERQRVRNVNESYSRLRNRLPLFLTQKRMSKVEILRSAIAYIRHLQDLLEAGDHTVPAAHSNGLMMMKAESRDQSRKSRGPRPD</sequence>
<evidence type="ECO:0000313" key="4">
    <source>
        <dbReference type="EMBL" id="OQV19411.1"/>
    </source>
</evidence>
<keyword evidence="5" id="KW-1185">Reference proteome</keyword>
<evidence type="ECO:0000259" key="3">
    <source>
        <dbReference type="PROSITE" id="PS50888"/>
    </source>
</evidence>
<proteinExistence type="predicted"/>
<dbReference type="PROSITE" id="PS50888">
    <property type="entry name" value="BHLH"/>
    <property type="match status" value="1"/>
</dbReference>
<name>A0A1W0WW15_HYPEX</name>
<feature type="domain" description="BHLH" evidence="3">
    <location>
        <begin position="169"/>
        <end position="221"/>
    </location>
</feature>
<dbReference type="PANTHER" id="PTHR23349:SF108">
    <property type="entry name" value="BHLH DOMAIN-CONTAINING PROTEIN"/>
    <property type="match status" value="1"/>
</dbReference>
<dbReference type="InterPro" id="IPR036638">
    <property type="entry name" value="HLH_DNA-bd_sf"/>
</dbReference>
<dbReference type="SUPFAM" id="SSF47459">
    <property type="entry name" value="HLH, helix-loop-helix DNA-binding domain"/>
    <property type="match status" value="1"/>
</dbReference>
<reference evidence="5" key="1">
    <citation type="submission" date="2017-01" db="EMBL/GenBank/DDBJ databases">
        <title>Comparative genomics of anhydrobiosis in the tardigrade Hypsibius dujardini.</title>
        <authorList>
            <person name="Yoshida Y."/>
            <person name="Koutsovoulos G."/>
            <person name="Laetsch D."/>
            <person name="Stevens L."/>
            <person name="Kumar S."/>
            <person name="Horikawa D."/>
            <person name="Ishino K."/>
            <person name="Komine S."/>
            <person name="Tomita M."/>
            <person name="Blaxter M."/>
            <person name="Arakawa K."/>
        </authorList>
    </citation>
    <scope>NUCLEOTIDE SEQUENCE [LARGE SCALE GENOMIC DNA]</scope>
    <source>
        <strain evidence="5">Z151</strain>
    </source>
</reference>
<comment type="caution">
    <text evidence="4">The sequence shown here is derived from an EMBL/GenBank/DDBJ whole genome shotgun (WGS) entry which is preliminary data.</text>
</comment>
<keyword evidence="1" id="KW-0238">DNA-binding</keyword>
<dbReference type="Proteomes" id="UP000192578">
    <property type="component" value="Unassembled WGS sequence"/>
</dbReference>
<protein>
    <recommendedName>
        <fullName evidence="3">BHLH domain-containing protein</fullName>
    </recommendedName>
</protein>
<dbReference type="GO" id="GO:0000981">
    <property type="term" value="F:DNA-binding transcription factor activity, RNA polymerase II-specific"/>
    <property type="evidence" value="ECO:0007669"/>
    <property type="project" value="TreeGrafter"/>
</dbReference>
<feature type="compositionally biased region" description="Low complexity" evidence="2">
    <location>
        <begin position="38"/>
        <end position="48"/>
    </location>
</feature>
<dbReference type="InterPro" id="IPR011598">
    <property type="entry name" value="bHLH_dom"/>
</dbReference>
<dbReference type="Pfam" id="PF00010">
    <property type="entry name" value="HLH"/>
    <property type="match status" value="1"/>
</dbReference>
<dbReference type="AlphaFoldDB" id="A0A1W0WW15"/>
<evidence type="ECO:0000256" key="2">
    <source>
        <dbReference type="SAM" id="MobiDB-lite"/>
    </source>
</evidence>
<dbReference type="SMART" id="SM00353">
    <property type="entry name" value="HLH"/>
    <property type="match status" value="1"/>
</dbReference>
<dbReference type="OrthoDB" id="10048995at2759"/>
<feature type="region of interest" description="Disordered" evidence="2">
    <location>
        <begin position="38"/>
        <end position="81"/>
    </location>
</feature>
<organism evidence="4 5">
    <name type="scientific">Hypsibius exemplaris</name>
    <name type="common">Freshwater tardigrade</name>
    <dbReference type="NCBI Taxonomy" id="2072580"/>
    <lineage>
        <taxon>Eukaryota</taxon>
        <taxon>Metazoa</taxon>
        <taxon>Ecdysozoa</taxon>
        <taxon>Tardigrada</taxon>
        <taxon>Eutardigrada</taxon>
        <taxon>Parachela</taxon>
        <taxon>Hypsibioidea</taxon>
        <taxon>Hypsibiidae</taxon>
        <taxon>Hypsibius</taxon>
    </lineage>
</organism>
<dbReference type="GO" id="GO:0046983">
    <property type="term" value="F:protein dimerization activity"/>
    <property type="evidence" value="ECO:0007669"/>
    <property type="project" value="InterPro"/>
</dbReference>
<feature type="compositionally biased region" description="Basic and acidic residues" evidence="2">
    <location>
        <begin position="56"/>
        <end position="66"/>
    </location>
</feature>
<dbReference type="Gene3D" id="4.10.280.10">
    <property type="entry name" value="Helix-loop-helix DNA-binding domain"/>
    <property type="match status" value="1"/>
</dbReference>
<dbReference type="InterPro" id="IPR050283">
    <property type="entry name" value="E-box_TF_Regulators"/>
</dbReference>
<evidence type="ECO:0000313" key="5">
    <source>
        <dbReference type="Proteomes" id="UP000192578"/>
    </source>
</evidence>
<accession>A0A1W0WW15</accession>
<feature type="compositionally biased region" description="Basic and acidic residues" evidence="2">
    <location>
        <begin position="245"/>
        <end position="260"/>
    </location>
</feature>
<evidence type="ECO:0000256" key="1">
    <source>
        <dbReference type="ARBA" id="ARBA00023125"/>
    </source>
</evidence>
<gene>
    <name evidence="4" type="ORF">BV898_06641</name>
</gene>
<dbReference type="GO" id="GO:0000977">
    <property type="term" value="F:RNA polymerase II transcription regulatory region sequence-specific DNA binding"/>
    <property type="evidence" value="ECO:0007669"/>
    <property type="project" value="TreeGrafter"/>
</dbReference>
<feature type="region of interest" description="Disordered" evidence="2">
    <location>
        <begin position="241"/>
        <end position="260"/>
    </location>
</feature>
<dbReference type="EMBL" id="MTYJ01000040">
    <property type="protein sequence ID" value="OQV19411.1"/>
    <property type="molecule type" value="Genomic_DNA"/>
</dbReference>
<dbReference type="CDD" id="cd19724">
    <property type="entry name" value="bHLH_TS_ASCL3_like"/>
    <property type="match status" value="1"/>
</dbReference>